<sequence>MLGDNCEYDADSEVETDDETGSIFGSLTDDKEMSKSTDDSNSTSTMKIEYINNDTNNASSEETDPLPEDSVETRVENLCINETKKKSNQIKLYYKNFYSKTKFNSSLI</sequence>
<dbReference type="Proteomes" id="UP000276133">
    <property type="component" value="Unassembled WGS sequence"/>
</dbReference>
<keyword evidence="3" id="KW-1185">Reference proteome</keyword>
<accession>A0A3M7PEV1</accession>
<feature type="region of interest" description="Disordered" evidence="1">
    <location>
        <begin position="1"/>
        <end position="72"/>
    </location>
</feature>
<evidence type="ECO:0000313" key="3">
    <source>
        <dbReference type="Proteomes" id="UP000276133"/>
    </source>
</evidence>
<proteinExistence type="predicted"/>
<feature type="compositionally biased region" description="Acidic residues" evidence="1">
    <location>
        <begin position="1"/>
        <end position="20"/>
    </location>
</feature>
<name>A0A3M7PEV1_BRAPC</name>
<comment type="caution">
    <text evidence="2">The sequence shown here is derived from an EMBL/GenBank/DDBJ whole genome shotgun (WGS) entry which is preliminary data.</text>
</comment>
<gene>
    <name evidence="2" type="ORF">BpHYR1_048328</name>
</gene>
<feature type="compositionally biased region" description="Basic and acidic residues" evidence="1">
    <location>
        <begin position="28"/>
        <end position="38"/>
    </location>
</feature>
<evidence type="ECO:0000313" key="2">
    <source>
        <dbReference type="EMBL" id="RMZ97270.1"/>
    </source>
</evidence>
<organism evidence="2 3">
    <name type="scientific">Brachionus plicatilis</name>
    <name type="common">Marine rotifer</name>
    <name type="synonym">Brachionus muelleri</name>
    <dbReference type="NCBI Taxonomy" id="10195"/>
    <lineage>
        <taxon>Eukaryota</taxon>
        <taxon>Metazoa</taxon>
        <taxon>Spiralia</taxon>
        <taxon>Gnathifera</taxon>
        <taxon>Rotifera</taxon>
        <taxon>Eurotatoria</taxon>
        <taxon>Monogononta</taxon>
        <taxon>Pseudotrocha</taxon>
        <taxon>Ploima</taxon>
        <taxon>Brachionidae</taxon>
        <taxon>Brachionus</taxon>
    </lineage>
</organism>
<dbReference type="AlphaFoldDB" id="A0A3M7PEV1"/>
<feature type="compositionally biased region" description="Acidic residues" evidence="1">
    <location>
        <begin position="61"/>
        <end position="70"/>
    </location>
</feature>
<reference evidence="2 3" key="1">
    <citation type="journal article" date="2018" name="Sci. Rep.">
        <title>Genomic signatures of local adaptation to the degree of environmental predictability in rotifers.</title>
        <authorList>
            <person name="Franch-Gras L."/>
            <person name="Hahn C."/>
            <person name="Garcia-Roger E.M."/>
            <person name="Carmona M.J."/>
            <person name="Serra M."/>
            <person name="Gomez A."/>
        </authorList>
    </citation>
    <scope>NUCLEOTIDE SEQUENCE [LARGE SCALE GENOMIC DNA]</scope>
    <source>
        <strain evidence="2">HYR1</strain>
    </source>
</reference>
<protein>
    <submittedName>
        <fullName evidence="2">Uncharacterized protein</fullName>
    </submittedName>
</protein>
<evidence type="ECO:0000256" key="1">
    <source>
        <dbReference type="SAM" id="MobiDB-lite"/>
    </source>
</evidence>
<dbReference type="EMBL" id="REGN01011523">
    <property type="protein sequence ID" value="RMZ97270.1"/>
    <property type="molecule type" value="Genomic_DNA"/>
</dbReference>